<organism evidence="10 11">
    <name type="scientific">Lophiostoma macrostomum CBS 122681</name>
    <dbReference type="NCBI Taxonomy" id="1314788"/>
    <lineage>
        <taxon>Eukaryota</taxon>
        <taxon>Fungi</taxon>
        <taxon>Dikarya</taxon>
        <taxon>Ascomycota</taxon>
        <taxon>Pezizomycotina</taxon>
        <taxon>Dothideomycetes</taxon>
        <taxon>Pleosporomycetidae</taxon>
        <taxon>Pleosporales</taxon>
        <taxon>Lophiostomataceae</taxon>
        <taxon>Lophiostoma</taxon>
    </lineage>
</organism>
<evidence type="ECO:0000313" key="11">
    <source>
        <dbReference type="Proteomes" id="UP000799324"/>
    </source>
</evidence>
<evidence type="ECO:0000256" key="1">
    <source>
        <dbReference type="ARBA" id="ARBA00007265"/>
    </source>
</evidence>
<dbReference type="SUPFAM" id="SSF81891">
    <property type="entry name" value="Poly A polymerase C-terminal region-like"/>
    <property type="match status" value="1"/>
</dbReference>
<keyword evidence="2 6" id="KW-0808">Transferase</keyword>
<evidence type="ECO:0000259" key="9">
    <source>
        <dbReference type="Pfam" id="PF12627"/>
    </source>
</evidence>
<evidence type="ECO:0000256" key="7">
    <source>
        <dbReference type="SAM" id="MobiDB-lite"/>
    </source>
</evidence>
<dbReference type="GO" id="GO:0000166">
    <property type="term" value="F:nucleotide binding"/>
    <property type="evidence" value="ECO:0007669"/>
    <property type="project" value="UniProtKB-KW"/>
</dbReference>
<reference evidence="10" key="1">
    <citation type="journal article" date="2020" name="Stud. Mycol.">
        <title>101 Dothideomycetes genomes: a test case for predicting lifestyles and emergence of pathogens.</title>
        <authorList>
            <person name="Haridas S."/>
            <person name="Albert R."/>
            <person name="Binder M."/>
            <person name="Bloem J."/>
            <person name="Labutti K."/>
            <person name="Salamov A."/>
            <person name="Andreopoulos B."/>
            <person name="Baker S."/>
            <person name="Barry K."/>
            <person name="Bills G."/>
            <person name="Bluhm B."/>
            <person name="Cannon C."/>
            <person name="Castanera R."/>
            <person name="Culley D."/>
            <person name="Daum C."/>
            <person name="Ezra D."/>
            <person name="Gonzalez J."/>
            <person name="Henrissat B."/>
            <person name="Kuo A."/>
            <person name="Liang C."/>
            <person name="Lipzen A."/>
            <person name="Lutzoni F."/>
            <person name="Magnuson J."/>
            <person name="Mondo S."/>
            <person name="Nolan M."/>
            <person name="Ohm R."/>
            <person name="Pangilinan J."/>
            <person name="Park H.-J."/>
            <person name="Ramirez L."/>
            <person name="Alfaro M."/>
            <person name="Sun H."/>
            <person name="Tritt A."/>
            <person name="Yoshinaga Y."/>
            <person name="Zwiers L.-H."/>
            <person name="Turgeon B."/>
            <person name="Goodwin S."/>
            <person name="Spatafora J."/>
            <person name="Crous P."/>
            <person name="Grigoriev I."/>
        </authorList>
    </citation>
    <scope>NUCLEOTIDE SEQUENCE</scope>
    <source>
        <strain evidence="10">CBS 122681</strain>
    </source>
</reference>
<dbReference type="InterPro" id="IPR032828">
    <property type="entry name" value="PolyA_RNA-bd"/>
</dbReference>
<accession>A0A6A6TJP7</accession>
<dbReference type="EMBL" id="MU004309">
    <property type="protein sequence ID" value="KAF2659193.1"/>
    <property type="molecule type" value="Genomic_DNA"/>
</dbReference>
<dbReference type="GO" id="GO:0052929">
    <property type="term" value="F:ATP:3'-cytidine-cytidine-tRNA adenylyltransferase activity"/>
    <property type="evidence" value="ECO:0007669"/>
    <property type="project" value="TreeGrafter"/>
</dbReference>
<keyword evidence="4 6" id="KW-0694">RNA-binding</keyword>
<evidence type="ECO:0000256" key="3">
    <source>
        <dbReference type="ARBA" id="ARBA00022741"/>
    </source>
</evidence>
<dbReference type="Pfam" id="PF01743">
    <property type="entry name" value="PolyA_pol"/>
    <property type="match status" value="2"/>
</dbReference>
<dbReference type="FunFam" id="3.30.460.10:FF:000019">
    <property type="entry name" value="tRNA nucleotidyltransferase cca2"/>
    <property type="match status" value="1"/>
</dbReference>
<dbReference type="AlphaFoldDB" id="A0A6A6TJP7"/>
<evidence type="ECO:0000256" key="4">
    <source>
        <dbReference type="ARBA" id="ARBA00022884"/>
    </source>
</evidence>
<dbReference type="PANTHER" id="PTHR13734:SF5">
    <property type="entry name" value="CCA TRNA NUCLEOTIDYLTRANSFERASE, MITOCHONDRIAL"/>
    <property type="match status" value="1"/>
</dbReference>
<dbReference type="GO" id="GO:0110078">
    <property type="term" value="C:TTT Hsp90 cochaperone complex"/>
    <property type="evidence" value="ECO:0007669"/>
    <property type="project" value="InterPro"/>
</dbReference>
<dbReference type="Pfam" id="PF12627">
    <property type="entry name" value="PolyA_pol_RNAbd"/>
    <property type="match status" value="1"/>
</dbReference>
<sequence>MAPKSDANPTTLELTQVETELRNLLLDVGHWIDETSGVGNIESAVQVPDELTKEKIVLRFTGGWVRDKLLGVESHDIDVAINKMTGEHFGLKIIEYLDIPGNADKYDLGPGSKENGKILPGLHKILANPEKSKNLETATTKLMGLDIDLVNLRKETYNEISRNPQMKFGTPEEDAMRRDATVNAMFFNLNTSQIEDFTGHGFEDMEAKLIRTPLEPYQTFKDDPLRVLRLIRFASRLNYRIDPATEIAMGNEEIRKVLKIKISRERVGIELEKMLKGPDPLMALSLIDRLGLYDTIFTDPTRDMNSSPETVYFSSAYTFVHDVLQETSGDIPKSITNTLTRTSDEKYLAWICATVMPWADAPTVPHKKKSQRPYYAAYLVSREGFKAPNKVSDVVAASLENGESIRERVDKCAKQLRQSTAKTVGEDATAPDTLGMAIRRWGPTWRTQVLFSLIYEVVLGSVSRDRLLQSYSTFLSHVTKLGLLEAYTFKPLLTGNELAKALNTKPGPWMKDALDVVMAWQLRNPDVKDPSDAIEAVKTSKNSELSSRLASHFLQLTVRPLFSQARPNPNLTAAAHKAPDHDQRTRFPDDTSREPWKDAKNGSTIELLRWTLSALDAKGVEANWGLLIPPILKMIDDIDLKWKATGCDLLTLLLQSTPGSLLTRTGLGSVFEESLMPLFTYLPTLTPENESIVLLDSVFPALMALVNSLHPASSPQHKSSLSTPRERFMDKLLRDGILAPLFHAPSSAYPRLATTLFSHLPMLLEAMGIDSVKHLQTLTTLLSNVLAEPLGLAHPPLMKSAAKGMQSVILNGWPRIKGYRGEVMRGVSLAWIRCSEDKTKVGVEEIMGELREVVGVLNAVLVADDEGKHVWDREKRELTEADERLRGLLDALQ</sequence>
<feature type="compositionally biased region" description="Basic and acidic residues" evidence="7">
    <location>
        <begin position="577"/>
        <end position="598"/>
    </location>
</feature>
<evidence type="ECO:0000256" key="6">
    <source>
        <dbReference type="RuleBase" id="RU003953"/>
    </source>
</evidence>
<feature type="region of interest" description="Disordered" evidence="7">
    <location>
        <begin position="571"/>
        <end position="598"/>
    </location>
</feature>
<dbReference type="InterPro" id="IPR002646">
    <property type="entry name" value="PolA_pol_head_dom"/>
</dbReference>
<keyword evidence="3" id="KW-0547">Nucleotide-binding</keyword>
<feature type="domain" description="Poly A polymerase head" evidence="8">
    <location>
        <begin position="125"/>
        <end position="211"/>
    </location>
</feature>
<dbReference type="GO" id="GO:0003723">
    <property type="term" value="F:RNA binding"/>
    <property type="evidence" value="ECO:0007669"/>
    <property type="project" value="UniProtKB-KW"/>
</dbReference>
<protein>
    <submittedName>
        <fullName evidence="10">Poly A polymerase C-terminal region-like protein</fullName>
    </submittedName>
</protein>
<comment type="similarity">
    <text evidence="5">Belongs to the TTI2 family.</text>
</comment>
<evidence type="ECO:0000256" key="2">
    <source>
        <dbReference type="ARBA" id="ARBA00022679"/>
    </source>
</evidence>
<dbReference type="GO" id="GO:0005739">
    <property type="term" value="C:mitochondrion"/>
    <property type="evidence" value="ECO:0007669"/>
    <property type="project" value="UniProtKB-ARBA"/>
</dbReference>
<proteinExistence type="inferred from homology"/>
<gene>
    <name evidence="10" type="ORF">K491DRAFT_591774</name>
</gene>
<dbReference type="InterPro" id="IPR043519">
    <property type="entry name" value="NT_sf"/>
</dbReference>
<comment type="similarity">
    <text evidence="1 6">Belongs to the tRNA nucleotidyltransferase/poly(A) polymerase family.</text>
</comment>
<feature type="domain" description="tRNA nucleotidyltransferase/poly(A) polymerase RNA and SrmB- binding" evidence="9">
    <location>
        <begin position="239"/>
        <end position="297"/>
    </location>
</feature>
<evidence type="ECO:0000259" key="8">
    <source>
        <dbReference type="Pfam" id="PF01743"/>
    </source>
</evidence>
<evidence type="ECO:0000313" key="10">
    <source>
        <dbReference type="EMBL" id="KAF2659193.1"/>
    </source>
</evidence>
<dbReference type="OrthoDB" id="445712at2759"/>
<dbReference type="SUPFAM" id="SSF81301">
    <property type="entry name" value="Nucleotidyltransferase"/>
    <property type="match status" value="1"/>
</dbReference>
<dbReference type="Gene3D" id="1.10.3090.10">
    <property type="entry name" value="cca-adding enzyme, domain 2"/>
    <property type="match status" value="1"/>
</dbReference>
<dbReference type="Gene3D" id="3.30.460.10">
    <property type="entry name" value="Beta Polymerase, domain 2"/>
    <property type="match status" value="1"/>
</dbReference>
<name>A0A6A6TJP7_9PLEO</name>
<keyword evidence="11" id="KW-1185">Reference proteome</keyword>
<dbReference type="GO" id="GO:0001680">
    <property type="term" value="P:tRNA 3'-terminal CCA addition"/>
    <property type="evidence" value="ECO:0007669"/>
    <property type="project" value="UniProtKB-ARBA"/>
</dbReference>
<dbReference type="CDD" id="cd05398">
    <property type="entry name" value="NT_ClassII-CCAase"/>
    <property type="match status" value="1"/>
</dbReference>
<dbReference type="PANTHER" id="PTHR13734">
    <property type="entry name" value="TRNA-NUCLEOTIDYLTRANSFERASE"/>
    <property type="match status" value="1"/>
</dbReference>
<evidence type="ECO:0000256" key="5">
    <source>
        <dbReference type="ARBA" id="ARBA00034736"/>
    </source>
</evidence>
<dbReference type="InterPro" id="IPR018870">
    <property type="entry name" value="Tti2"/>
</dbReference>
<feature type="domain" description="Poly A polymerase head" evidence="8">
    <location>
        <begin position="58"/>
        <end position="87"/>
    </location>
</feature>
<dbReference type="GO" id="GO:0052927">
    <property type="term" value="F:CC tRNA cytidylyltransferase activity"/>
    <property type="evidence" value="ECO:0007669"/>
    <property type="project" value="TreeGrafter"/>
</dbReference>
<dbReference type="Proteomes" id="UP000799324">
    <property type="component" value="Unassembled WGS sequence"/>
</dbReference>
<dbReference type="Pfam" id="PF10521">
    <property type="entry name" value="Tti2"/>
    <property type="match status" value="1"/>
</dbReference>